<dbReference type="Proteomes" id="UP000236327">
    <property type="component" value="Unassembled WGS sequence"/>
</dbReference>
<dbReference type="PRINTS" id="PR00038">
    <property type="entry name" value="HTHLUXR"/>
</dbReference>
<feature type="domain" description="Response regulatory" evidence="6">
    <location>
        <begin position="19"/>
        <end position="138"/>
    </location>
</feature>
<keyword evidence="3" id="KW-0804">Transcription</keyword>
<evidence type="ECO:0000313" key="8">
    <source>
        <dbReference type="Proteomes" id="UP000236327"/>
    </source>
</evidence>
<dbReference type="OrthoDB" id="9782655at2"/>
<dbReference type="GO" id="GO:0003677">
    <property type="term" value="F:DNA binding"/>
    <property type="evidence" value="ECO:0007669"/>
    <property type="project" value="UniProtKB-KW"/>
</dbReference>
<dbReference type="PROSITE" id="PS00622">
    <property type="entry name" value="HTH_LUXR_1"/>
    <property type="match status" value="1"/>
</dbReference>
<evidence type="ECO:0000256" key="1">
    <source>
        <dbReference type="ARBA" id="ARBA00023015"/>
    </source>
</evidence>
<dbReference type="GO" id="GO:0000160">
    <property type="term" value="P:phosphorelay signal transduction system"/>
    <property type="evidence" value="ECO:0007669"/>
    <property type="project" value="InterPro"/>
</dbReference>
<evidence type="ECO:0000313" key="7">
    <source>
        <dbReference type="EMBL" id="PNU05580.1"/>
    </source>
</evidence>
<dbReference type="PANTHER" id="PTHR44688">
    <property type="entry name" value="DNA-BINDING TRANSCRIPTIONAL ACTIVATOR DEVR_DOSR"/>
    <property type="match status" value="1"/>
</dbReference>
<dbReference type="InterPro" id="IPR016032">
    <property type="entry name" value="Sig_transdc_resp-reg_C-effctor"/>
</dbReference>
<protein>
    <submittedName>
        <fullName evidence="7">Uncharacterized protein</fullName>
    </submittedName>
</protein>
<dbReference type="RefSeq" id="WP_103095183.1">
    <property type="nucleotide sequence ID" value="NZ_LYMM01000024.1"/>
</dbReference>
<dbReference type="InterPro" id="IPR000792">
    <property type="entry name" value="Tscrpt_reg_LuxR_C"/>
</dbReference>
<dbReference type="Pfam" id="PF00072">
    <property type="entry name" value="Response_reg"/>
    <property type="match status" value="1"/>
</dbReference>
<dbReference type="InterPro" id="IPR011006">
    <property type="entry name" value="CheY-like_superfamily"/>
</dbReference>
<evidence type="ECO:0000256" key="4">
    <source>
        <dbReference type="PROSITE-ProRule" id="PRU00169"/>
    </source>
</evidence>
<sequence>MIHPTSEPLRTDDGARKGTVLFVGHGGAEFSQLHALFSEEGYIVEAFACAEGLLDAPLPEGPCCVIVEVQGPANGKIPAGGLGLIERLKSRGEPIPVIFVADDADVPLSVRAIKAGAVDFLLCPYDETDLLNAVEYALELDIERRLIARRNRAMTQRYGTLTRRERQVMDGVVRGLMNKQIAWELAISEITVKLHRSSLMRKMELRSVPDLVRASISITDVKCFPAVLAGHQLGATSLG</sequence>
<name>A0A2K2G3G3_9SPHN</name>
<feature type="domain" description="HTH luxR-type" evidence="5">
    <location>
        <begin position="154"/>
        <end position="219"/>
    </location>
</feature>
<dbReference type="Pfam" id="PF00196">
    <property type="entry name" value="GerE"/>
    <property type="match status" value="1"/>
</dbReference>
<comment type="caution">
    <text evidence="7">The sequence shown here is derived from an EMBL/GenBank/DDBJ whole genome shotgun (WGS) entry which is preliminary data.</text>
</comment>
<evidence type="ECO:0000256" key="2">
    <source>
        <dbReference type="ARBA" id="ARBA00023125"/>
    </source>
</evidence>
<dbReference type="PROSITE" id="PS50043">
    <property type="entry name" value="HTH_LUXR_2"/>
    <property type="match status" value="1"/>
</dbReference>
<dbReference type="Gene3D" id="3.40.50.2300">
    <property type="match status" value="1"/>
</dbReference>
<dbReference type="AlphaFoldDB" id="A0A2K2G3G3"/>
<comment type="caution">
    <text evidence="4">Lacks conserved residue(s) required for the propagation of feature annotation.</text>
</comment>
<dbReference type="PROSITE" id="PS50110">
    <property type="entry name" value="RESPONSE_REGULATORY"/>
    <property type="match status" value="1"/>
</dbReference>
<reference evidence="7 8" key="1">
    <citation type="submission" date="2016-05" db="EMBL/GenBank/DDBJ databases">
        <title>Complete genome sequence of Novosphingobium guangzhouense SA925(T).</title>
        <authorList>
            <person name="Sha S."/>
        </authorList>
    </citation>
    <scope>NUCLEOTIDE SEQUENCE [LARGE SCALE GENOMIC DNA]</scope>
    <source>
        <strain evidence="7 8">SA925</strain>
    </source>
</reference>
<evidence type="ECO:0000259" key="5">
    <source>
        <dbReference type="PROSITE" id="PS50043"/>
    </source>
</evidence>
<dbReference type="SUPFAM" id="SSF52172">
    <property type="entry name" value="CheY-like"/>
    <property type="match status" value="1"/>
</dbReference>
<dbReference type="InterPro" id="IPR001789">
    <property type="entry name" value="Sig_transdc_resp-reg_receiver"/>
</dbReference>
<keyword evidence="1" id="KW-0805">Transcription regulation</keyword>
<keyword evidence="8" id="KW-1185">Reference proteome</keyword>
<organism evidence="7 8">
    <name type="scientific">Novosphingobium guangzhouense</name>
    <dbReference type="NCBI Taxonomy" id="1850347"/>
    <lineage>
        <taxon>Bacteria</taxon>
        <taxon>Pseudomonadati</taxon>
        <taxon>Pseudomonadota</taxon>
        <taxon>Alphaproteobacteria</taxon>
        <taxon>Sphingomonadales</taxon>
        <taxon>Sphingomonadaceae</taxon>
        <taxon>Novosphingobium</taxon>
    </lineage>
</organism>
<accession>A0A2K2G3G3</accession>
<dbReference type="CDD" id="cd06170">
    <property type="entry name" value="LuxR_C_like"/>
    <property type="match status" value="1"/>
</dbReference>
<gene>
    <name evidence="7" type="ORF">A8V01_15580</name>
</gene>
<dbReference type="InterPro" id="IPR036388">
    <property type="entry name" value="WH-like_DNA-bd_sf"/>
</dbReference>
<evidence type="ECO:0000259" key="6">
    <source>
        <dbReference type="PROSITE" id="PS50110"/>
    </source>
</evidence>
<keyword evidence="2" id="KW-0238">DNA-binding</keyword>
<evidence type="ECO:0000256" key="3">
    <source>
        <dbReference type="ARBA" id="ARBA00023163"/>
    </source>
</evidence>
<dbReference type="SMART" id="SM00421">
    <property type="entry name" value="HTH_LUXR"/>
    <property type="match status" value="1"/>
</dbReference>
<proteinExistence type="predicted"/>
<dbReference type="PANTHER" id="PTHR44688:SF16">
    <property type="entry name" value="DNA-BINDING TRANSCRIPTIONAL ACTIVATOR DEVR_DOSR"/>
    <property type="match status" value="1"/>
</dbReference>
<dbReference type="GO" id="GO:0006355">
    <property type="term" value="P:regulation of DNA-templated transcription"/>
    <property type="evidence" value="ECO:0007669"/>
    <property type="project" value="InterPro"/>
</dbReference>
<dbReference type="SUPFAM" id="SSF46894">
    <property type="entry name" value="C-terminal effector domain of the bipartite response regulators"/>
    <property type="match status" value="1"/>
</dbReference>
<dbReference type="EMBL" id="LYMM01000024">
    <property type="protein sequence ID" value="PNU05580.1"/>
    <property type="molecule type" value="Genomic_DNA"/>
</dbReference>
<dbReference type="Gene3D" id="1.10.10.10">
    <property type="entry name" value="Winged helix-like DNA-binding domain superfamily/Winged helix DNA-binding domain"/>
    <property type="match status" value="1"/>
</dbReference>